<dbReference type="InterPro" id="IPR014759">
    <property type="entry name" value="Helicase_SF3_ssRNA_vir"/>
</dbReference>
<keyword evidence="6" id="KW-0808">Transferase</keyword>
<dbReference type="PROSITE" id="PS51218">
    <property type="entry name" value="SF3_HELICASE_2"/>
    <property type="match status" value="1"/>
</dbReference>
<evidence type="ECO:0000256" key="5">
    <source>
        <dbReference type="ARBA" id="ARBA00022670"/>
    </source>
</evidence>
<accession>A0AAT9J7U1</accession>
<evidence type="ECO:0000256" key="11">
    <source>
        <dbReference type="ARBA" id="ARBA00022807"/>
    </source>
</evidence>
<sequence length="2170" mass="243541">MMNSLSLVSVARFAGVSLPGNVMAEVPSKFPYSKFILESGHIVEVRALTATKLADAYKALCAIRAERRAYKALPAVEKKRLWRARRTRRAKALSKKRAAAAKAAELAAVRLAAKKRAQAKAILKSLEKEPSKAQVACARRFWKKVEARLPPRPTEAQCLLARYRAWRNKRLAREAKEAELASKTATAQVKAEGVSFDSQFSPSATDGRTQFIGWEKATPRGVAFGCVLAAFAACDAPSSMVEMMETPTGLFVDSPQLIGWGRIFDALTPMCGHLYNLDFLQKLTSQLPVDELEINIVHATFLKERNDFVENFTQTSETYGWFSSLKSLANGFATCLSDDSEELSRDLLEGAEEEVPSSYERFVESAKTAGRFVGAATLIGFDKVKEKIWARLLSLFDATLGKWASRAKRTIDTFKSYLATAKSWVEEACNNFNYAVAALKNHIFTVLCIIVFLGMIHMCERALFSLGIIHSFGVAAGTFLSIFLAAFGVLYLSNSPNLFRDMKNQFVNLLEGCFGGTTGLNKTSKSADESSTYSVMEALYAPVNLLSSVGESLYSVNTNTIVYFGKLGSSMEGIRKGINCVKDAAAFAVESLAGIFYKLTGRECTFFAEISALTRHDLKGWIARSEKALLDLEIMRIRDRGMLDSLTLLIRDGKELRTAMIEHDSSRLSASYLRITSDILKQLEEKRREVAYHGDPIGRRLEPFWLYLYGPSHCGKSNVMNYFAGAMLDHMGHSKTDCLSLTPTDKYLSGYERQTCIKIDDLSCVKGERGASMESTLVNMVTSAEYRPVMASLEEKGMLFDSPLIVSTSNHFDAPPDSDFTCREAYQNRRAIVLECRRACETDQVVQVADEPLTTVMCRWVNKNNASAMEGTFGQWQQAVHCVNFVLEHMDAHFTKEVAYQQKWKREAGMKHPIFLEAETVLLRENRLNMLGNLLDCRPGFKSAIAVDGQLYCFPMIQDDCPECVRSQLHCKLNQANVYKGHTLKPSEVKESAIDLEEHYMRMLRMNRVTEQDMFSTSNPIIYGFLRSLVQKDVRVEAVRKPLTGNFSPCQQDFWEHLPLAEQAYLRLVQKRVDEIRSLPKAAIDVHIPRCIEGVRKAANWLWENSGKIFVLLMALIVVYTLGQVFLKLFAALVCGKAGVETLSTLDTFSIFPSSSVDAQSYRARNTPLNYRSHTYSGDVGDPSKEYPISMLVGLHTPQGQFISCIRGRNRSILLTRHQAKLIPIGAKLRLSYRDCKGVTSSFSIIWEPMVKERGGTRYGLFEYSDTEVVVYRHPSLSPIGNTNASYFVDDYEAMMTPYPELKFVGLKLKKFGHAEHLRVEDDTPVCHMWNGSGVVCYEKHKLTTTQQDGTVSYVNNIPKFISSTTPVGPEDCGTIVTTDLVINNQKRQVIVGMVVGGRDDANGKRKAAIAFIPDFNCSETFSSFSFKEEAGVEAEGVSKLGFIPCKKDQPNMPTKTAYQKVPEDLQLPMECKKAPAILAKGDERLIGTPHENFDPIASGPSKYAKPMKELPQDLLEETANEILKDWQQYLNQPLEIISLSDAINGIEGEEYLDKMVENTSEGYPYILSRKAGEKGKGRFLEFDPSDPKGMKKRLIPGCVIESDLERLLFESRDRIPELICIDTPKDELLPLRKIFDTPKTRLFSICPFTYNLALRQYTLRLVAFLQTNRRVLASQVGIVPQSQDWDNLYERLCRMNATEAYNCDYSGFDGYLTSQVLEVISGMFNSMYTGEHPNSQAVRHNLLMALINRKVIMGSQVYEVRAGLPSGFALTVTINSIFNELLVRMAFKVLAPPVYRNSFHQFVFLATYGDDNVLTVEPNCTYFNGTMLKQTLSDWGVTITDGSDKTSLVLKPKPLAEIDFLKRSFRTPRQGENDGLGVVAPLAEEAIYSCLHWYKPVGSEITTLIDSVRASLYELRLHKNRPVFESLRNFYLERRPYLKEQHVLPDWDEATALHLDLKGKSTPYKPYKVLDFKLDIPRLEANMKGKDDAKWCHAVERGISIAGNRYRPDDTRDLFFVACGCACPPGSNGIRVPITYSHEGVGRQPTQRWGKLFASPKGVGVLAAREAHKDGKTIVFMSEGPYVAAWVSLIYFCEGAQIAGRDQLLELFRRVKSPGLNDLSCYFEEFRPRYKGLGKNFFIHKGYLDADAGLKWKNDPVDKVFGISDNAEG</sequence>
<evidence type="ECO:0000259" key="18">
    <source>
        <dbReference type="PROSITE" id="PS50507"/>
    </source>
</evidence>
<evidence type="ECO:0000256" key="1">
    <source>
        <dbReference type="ARBA" id="ARBA00004149"/>
    </source>
</evidence>
<evidence type="ECO:0000256" key="16">
    <source>
        <dbReference type="ARBA" id="ARBA00031919"/>
    </source>
</evidence>
<dbReference type="GO" id="GO:0006351">
    <property type="term" value="P:DNA-templated transcription"/>
    <property type="evidence" value="ECO:0007669"/>
    <property type="project" value="InterPro"/>
</dbReference>
<dbReference type="GO" id="GO:0044167">
    <property type="term" value="C:host cell endoplasmic reticulum membrane"/>
    <property type="evidence" value="ECO:0007669"/>
    <property type="project" value="UniProtKB-SubCell"/>
</dbReference>
<dbReference type="InterPro" id="IPR007094">
    <property type="entry name" value="RNA-dir_pol_PSvirus"/>
</dbReference>
<evidence type="ECO:0000313" key="21">
    <source>
        <dbReference type="EMBL" id="DBA54723.1"/>
    </source>
</evidence>
<keyword evidence="7 17" id="KW-0812">Transmembrane</keyword>
<keyword evidence="9" id="KW-0547">Nucleotide-binding</keyword>
<dbReference type="GO" id="GO:0003724">
    <property type="term" value="F:RNA helicase activity"/>
    <property type="evidence" value="ECO:0007669"/>
    <property type="project" value="InterPro"/>
</dbReference>
<dbReference type="InterPro" id="IPR044067">
    <property type="entry name" value="PCV_3C_PRO"/>
</dbReference>
<dbReference type="SUPFAM" id="SSF56672">
    <property type="entry name" value="DNA/RNA polymerases"/>
    <property type="match status" value="1"/>
</dbReference>
<evidence type="ECO:0000256" key="8">
    <source>
        <dbReference type="ARBA" id="ARBA00022695"/>
    </source>
</evidence>
<dbReference type="PROSITE" id="PS50507">
    <property type="entry name" value="RDRP_SSRNA_POS"/>
    <property type="match status" value="1"/>
</dbReference>
<reference evidence="21" key="2">
    <citation type="journal article" date="2024" name="Arch. Virol.">
        <title>Probing of plant transcriptomes reveals the hidden genetic diversity of the family Secoviridae.</title>
        <authorList>
            <person name="Sidharthan V.K."/>
            <person name="Reddy V."/>
            <person name="Kiran G."/>
            <person name="Rajeswari V."/>
            <person name="Baranwal V.K."/>
            <person name="Kumar M.K."/>
            <person name="Kumar K.S."/>
        </authorList>
    </citation>
    <scope>NUCLEOTIDE SEQUENCE</scope>
    <source>
        <strain evidence="21">Act cyl</strain>
    </source>
</reference>
<dbReference type="GO" id="GO:0003723">
    <property type="term" value="F:RNA binding"/>
    <property type="evidence" value="ECO:0007669"/>
    <property type="project" value="InterPro"/>
</dbReference>
<organism evidence="21">
    <name type="scientific">Actinidia nepovirus</name>
    <dbReference type="NCBI Taxonomy" id="3115754"/>
    <lineage>
        <taxon>Viruses</taxon>
        <taxon>Riboviria</taxon>
        <taxon>Orthornavirae</taxon>
        <taxon>Pisuviricota</taxon>
        <taxon>Pisoniviricetes</taxon>
        <taxon>Picornavirales</taxon>
        <taxon>Secoviridae</taxon>
        <taxon>Comovirinae</taxon>
        <taxon>Nepovirus</taxon>
    </lineage>
</organism>
<evidence type="ECO:0000256" key="15">
    <source>
        <dbReference type="ARBA" id="ARBA00023184"/>
    </source>
</evidence>
<evidence type="ECO:0000259" key="19">
    <source>
        <dbReference type="PROSITE" id="PS51218"/>
    </source>
</evidence>
<dbReference type="PROSITE" id="PS51874">
    <property type="entry name" value="PCV_3C_PRO"/>
    <property type="match status" value="1"/>
</dbReference>
<dbReference type="InterPro" id="IPR001205">
    <property type="entry name" value="RNA-dir_pol_C"/>
</dbReference>
<evidence type="ECO:0000256" key="9">
    <source>
        <dbReference type="ARBA" id="ARBA00022741"/>
    </source>
</evidence>
<dbReference type="GO" id="GO:0006508">
    <property type="term" value="P:proteolysis"/>
    <property type="evidence" value="ECO:0007669"/>
    <property type="project" value="UniProtKB-KW"/>
</dbReference>
<comment type="subcellular location">
    <subcellularLocation>
        <location evidence="1">Host endoplasmic reticulum lumen</location>
    </subcellularLocation>
    <subcellularLocation>
        <location evidence="2">Host endoplasmic reticulum membrane</location>
        <topology evidence="2">Single-pass membrane protein</topology>
    </subcellularLocation>
</comment>
<dbReference type="GO" id="GO:0003968">
    <property type="term" value="F:RNA-directed RNA polymerase activity"/>
    <property type="evidence" value="ECO:0007669"/>
    <property type="project" value="UniProtKB-KW"/>
</dbReference>
<evidence type="ECO:0000256" key="2">
    <source>
        <dbReference type="ARBA" id="ARBA00004517"/>
    </source>
</evidence>
<keyword evidence="5" id="KW-0645">Protease</keyword>
<dbReference type="EMBL" id="BK065054">
    <property type="protein sequence ID" value="DBA54723.1"/>
    <property type="molecule type" value="Genomic_RNA"/>
</dbReference>
<proteinExistence type="predicted"/>
<evidence type="ECO:0000259" key="20">
    <source>
        <dbReference type="PROSITE" id="PS51874"/>
    </source>
</evidence>
<evidence type="ECO:0000256" key="10">
    <source>
        <dbReference type="ARBA" id="ARBA00022801"/>
    </source>
</evidence>
<dbReference type="GO" id="GO:0005524">
    <property type="term" value="F:ATP binding"/>
    <property type="evidence" value="ECO:0007669"/>
    <property type="project" value="UniProtKB-KW"/>
</dbReference>
<evidence type="ECO:0000256" key="14">
    <source>
        <dbReference type="ARBA" id="ARBA00022989"/>
    </source>
</evidence>
<reference evidence="21" key="1">
    <citation type="submission" date="2023-11" db="EMBL/GenBank/DDBJ databases">
        <authorList>
            <person name="Sidharthan V.K."/>
            <person name="Reddy V."/>
            <person name="Kiran G."/>
            <person name="Rajeswari V."/>
            <person name="Baranwal V.K."/>
        </authorList>
    </citation>
    <scope>NUCLEOTIDE SEQUENCE</scope>
    <source>
        <strain evidence="21">Act cyl</strain>
    </source>
</reference>
<evidence type="ECO:0000256" key="13">
    <source>
        <dbReference type="ARBA" id="ARBA00022953"/>
    </source>
</evidence>
<name>A0AAT9J7U1_9SECO</name>
<dbReference type="GO" id="GO:0039694">
    <property type="term" value="P:viral RNA genome replication"/>
    <property type="evidence" value="ECO:0007669"/>
    <property type="project" value="InterPro"/>
</dbReference>
<keyword evidence="10" id="KW-0378">Hydrolase</keyword>
<keyword evidence="15" id="KW-1038">Host endoplasmic reticulum</keyword>
<protein>
    <recommendedName>
        <fullName evidence="3">RNA1 polyprotein</fullName>
    </recommendedName>
    <alternativeName>
        <fullName evidence="16">P1</fullName>
    </alternativeName>
</protein>
<dbReference type="InterPro" id="IPR043128">
    <property type="entry name" value="Rev_trsase/Diguanyl_cyclase"/>
</dbReference>
<keyword evidence="8" id="KW-0548">Nucleotidyltransferase</keyword>
<keyword evidence="4" id="KW-0696">RNA-directed RNA polymerase</keyword>
<evidence type="ECO:0000256" key="6">
    <source>
        <dbReference type="ARBA" id="ARBA00022679"/>
    </source>
</evidence>
<dbReference type="Pfam" id="PF00680">
    <property type="entry name" value="RdRP_1"/>
    <property type="match status" value="1"/>
</dbReference>
<evidence type="ECO:0000256" key="4">
    <source>
        <dbReference type="ARBA" id="ARBA00022484"/>
    </source>
</evidence>
<evidence type="ECO:0000256" key="3">
    <source>
        <dbReference type="ARBA" id="ARBA00020936"/>
    </source>
</evidence>
<feature type="transmembrane region" description="Helical" evidence="17">
    <location>
        <begin position="432"/>
        <end position="456"/>
    </location>
</feature>
<keyword evidence="14 17" id="KW-1133">Transmembrane helix</keyword>
<feature type="domain" description="Peptidase C3" evidence="20">
    <location>
        <begin position="1178"/>
        <end position="1416"/>
    </location>
</feature>
<dbReference type="Gene3D" id="3.30.70.270">
    <property type="match status" value="1"/>
</dbReference>
<feature type="transmembrane region" description="Helical" evidence="17">
    <location>
        <begin position="468"/>
        <end position="492"/>
    </location>
</feature>
<evidence type="ECO:0000256" key="17">
    <source>
        <dbReference type="SAM" id="Phobius"/>
    </source>
</evidence>
<dbReference type="InterPro" id="IPR000605">
    <property type="entry name" value="Helicase_SF3_ssDNA/RNA_vir"/>
</dbReference>
<feature type="domain" description="SF3 helicase" evidence="19">
    <location>
        <begin position="680"/>
        <end position="849"/>
    </location>
</feature>
<dbReference type="GO" id="GO:0004197">
    <property type="term" value="F:cysteine-type endopeptidase activity"/>
    <property type="evidence" value="ECO:0007669"/>
    <property type="project" value="InterPro"/>
</dbReference>
<dbReference type="InterPro" id="IPR043502">
    <property type="entry name" value="DNA/RNA_pol_sf"/>
</dbReference>
<keyword evidence="13" id="KW-0693">Viral RNA replication</keyword>
<evidence type="ECO:0000256" key="12">
    <source>
        <dbReference type="ARBA" id="ARBA00022840"/>
    </source>
</evidence>
<keyword evidence="17" id="KW-0472">Membrane</keyword>
<feature type="domain" description="RdRp catalytic" evidence="18">
    <location>
        <begin position="1699"/>
        <end position="1825"/>
    </location>
</feature>
<keyword evidence="12" id="KW-0067">ATP-binding</keyword>
<evidence type="ECO:0000256" key="7">
    <source>
        <dbReference type="ARBA" id="ARBA00022692"/>
    </source>
</evidence>
<dbReference type="GO" id="GO:0044166">
    <property type="term" value="C:host cell endoplasmic reticulum lumen"/>
    <property type="evidence" value="ECO:0007669"/>
    <property type="project" value="UniProtKB-SubCell"/>
</dbReference>
<dbReference type="Pfam" id="PF00910">
    <property type="entry name" value="RNA_helicase"/>
    <property type="match status" value="1"/>
</dbReference>
<keyword evidence="11" id="KW-0788">Thiol protease</keyword>